<reference evidence="6 7" key="1">
    <citation type="submission" date="2013-03" db="EMBL/GenBank/DDBJ databases">
        <title>The Genome Sequence of Cladophialophora psammophila CBS 110553.</title>
        <authorList>
            <consortium name="The Broad Institute Genomics Platform"/>
            <person name="Cuomo C."/>
            <person name="de Hoog S."/>
            <person name="Gorbushina A."/>
            <person name="Walker B."/>
            <person name="Young S.K."/>
            <person name="Zeng Q."/>
            <person name="Gargeya S."/>
            <person name="Fitzgerald M."/>
            <person name="Haas B."/>
            <person name="Abouelleil A."/>
            <person name="Allen A.W."/>
            <person name="Alvarado L."/>
            <person name="Arachchi H.M."/>
            <person name="Berlin A.M."/>
            <person name="Chapman S.B."/>
            <person name="Gainer-Dewar J."/>
            <person name="Goldberg J."/>
            <person name="Griggs A."/>
            <person name="Gujja S."/>
            <person name="Hansen M."/>
            <person name="Howarth C."/>
            <person name="Imamovic A."/>
            <person name="Ireland A."/>
            <person name="Larimer J."/>
            <person name="McCowan C."/>
            <person name="Murphy C."/>
            <person name="Pearson M."/>
            <person name="Poon T.W."/>
            <person name="Priest M."/>
            <person name="Roberts A."/>
            <person name="Saif S."/>
            <person name="Shea T."/>
            <person name="Sisk P."/>
            <person name="Sykes S."/>
            <person name="Wortman J."/>
            <person name="Nusbaum C."/>
            <person name="Birren B."/>
        </authorList>
    </citation>
    <scope>NUCLEOTIDE SEQUENCE [LARGE SCALE GENOMIC DNA]</scope>
    <source>
        <strain evidence="6 7">CBS 110553</strain>
    </source>
</reference>
<dbReference type="RefSeq" id="XP_007747123.1">
    <property type="nucleotide sequence ID" value="XM_007748933.1"/>
</dbReference>
<keyword evidence="7" id="KW-1185">Reference proteome</keyword>
<sequence length="342" mass="35871">MAVQKASIEISSIASLVILRSIDDKILQEVSKAMAPSVEQFSSTSWRPRLFDNKVLFCTGGSGSICSGQVRALVALGANACIVGRNHDKAKNVAADIALVRPGSIVLGLGGVDVRNHESVKEAVETCVQRLGGIDFVIAGAAGNFVSTIDDLSANAFKAVVDIDLVGSFITAKLTLPRLVASAERARTNKDLDSSSLTGGRIIFVSSTNYQCARIAQAHVCAAKAGVNALSDCISLEYGPRGVTSNVIAPGLIDDTEGARRLTDPTLRNDLIRSVPVQRLGLIKDISDATIFLFADTGSFVNGATIDVDGGAWRIRAAGAGPNYPSLPSRAHQVKLGRGSRL</sequence>
<evidence type="ECO:0000313" key="7">
    <source>
        <dbReference type="Proteomes" id="UP000019471"/>
    </source>
</evidence>
<dbReference type="PANTHER" id="PTHR43296:SF2">
    <property type="entry name" value="PEROXISOMAL 2,4-DIENOYL-COA REDUCTASE [(3E)-ENOYL-COA-PRODUCING]"/>
    <property type="match status" value="1"/>
</dbReference>
<accession>W9WK69</accession>
<dbReference type="GO" id="GO:0009062">
    <property type="term" value="P:fatty acid catabolic process"/>
    <property type="evidence" value="ECO:0007669"/>
    <property type="project" value="InterPro"/>
</dbReference>
<dbReference type="SUPFAM" id="SSF51735">
    <property type="entry name" value="NAD(P)-binding Rossmann-fold domains"/>
    <property type="match status" value="1"/>
</dbReference>
<dbReference type="eggNOG" id="KOG0725">
    <property type="taxonomic scope" value="Eukaryota"/>
</dbReference>
<dbReference type="HOGENOM" id="CLU_010194_1_2_1"/>
<dbReference type="AlphaFoldDB" id="W9WK69"/>
<comment type="caution">
    <text evidence="6">The sequence shown here is derived from an EMBL/GenBank/DDBJ whole genome shotgun (WGS) entry which is preliminary data.</text>
</comment>
<dbReference type="InterPro" id="IPR036291">
    <property type="entry name" value="NAD(P)-bd_dom_sf"/>
</dbReference>
<dbReference type="InterPro" id="IPR045017">
    <property type="entry name" value="DECR2-like"/>
</dbReference>
<dbReference type="InterPro" id="IPR002347">
    <property type="entry name" value="SDR_fam"/>
</dbReference>
<dbReference type="GeneID" id="19193050"/>
<evidence type="ECO:0000256" key="1">
    <source>
        <dbReference type="ARBA" id="ARBA00022857"/>
    </source>
</evidence>
<evidence type="ECO:0000256" key="2">
    <source>
        <dbReference type="ARBA" id="ARBA00023002"/>
    </source>
</evidence>
<dbReference type="STRING" id="1182543.W9WK69"/>
<organism evidence="6 7">
    <name type="scientific">Cladophialophora psammophila CBS 110553</name>
    <dbReference type="NCBI Taxonomy" id="1182543"/>
    <lineage>
        <taxon>Eukaryota</taxon>
        <taxon>Fungi</taxon>
        <taxon>Dikarya</taxon>
        <taxon>Ascomycota</taxon>
        <taxon>Pezizomycotina</taxon>
        <taxon>Eurotiomycetes</taxon>
        <taxon>Chaetothyriomycetidae</taxon>
        <taxon>Chaetothyriales</taxon>
        <taxon>Herpotrichiellaceae</taxon>
        <taxon>Cladophialophora</taxon>
    </lineage>
</organism>
<evidence type="ECO:0000256" key="5">
    <source>
        <dbReference type="ARBA" id="ARBA00048340"/>
    </source>
</evidence>
<name>W9WK69_9EURO</name>
<evidence type="ECO:0000313" key="6">
    <source>
        <dbReference type="EMBL" id="EXJ68557.1"/>
    </source>
</evidence>
<dbReference type="OrthoDB" id="2136131at2759"/>
<comment type="catalytic activity">
    <reaction evidence="5">
        <text>a (2E,4Z)-dienoyl-CoA + NADPH + H(+) = a 4,5-saturated-(3E)-enoyl-CoA + NADP(+)</text>
        <dbReference type="Rhea" id="RHEA:61892"/>
        <dbReference type="ChEBI" id="CHEBI:15378"/>
        <dbReference type="ChEBI" id="CHEBI:57783"/>
        <dbReference type="ChEBI" id="CHEBI:58349"/>
        <dbReference type="ChEBI" id="CHEBI:85099"/>
        <dbReference type="ChEBI" id="CHEBI:85493"/>
        <dbReference type="EC" id="1.3.1.124"/>
    </reaction>
</comment>
<evidence type="ECO:0000256" key="3">
    <source>
        <dbReference type="ARBA" id="ARBA00026117"/>
    </source>
</evidence>
<dbReference type="PRINTS" id="PR00081">
    <property type="entry name" value="GDHRDH"/>
</dbReference>
<evidence type="ECO:0000256" key="4">
    <source>
        <dbReference type="ARBA" id="ARBA00048009"/>
    </source>
</evidence>
<dbReference type="GO" id="GO:0005777">
    <property type="term" value="C:peroxisome"/>
    <property type="evidence" value="ECO:0007669"/>
    <property type="project" value="TreeGrafter"/>
</dbReference>
<gene>
    <name evidence="6" type="ORF">A1O5_08351</name>
</gene>
<dbReference type="PANTHER" id="PTHR43296">
    <property type="entry name" value="PEROXISOMAL 2,4-DIENOYL-COA REDUCTASE"/>
    <property type="match status" value="1"/>
</dbReference>
<keyword evidence="2" id="KW-0560">Oxidoreductase</keyword>
<keyword evidence="1" id="KW-0521">NADP</keyword>
<dbReference type="Gene3D" id="3.40.50.720">
    <property type="entry name" value="NAD(P)-binding Rossmann-like Domain"/>
    <property type="match status" value="1"/>
</dbReference>
<dbReference type="Proteomes" id="UP000019471">
    <property type="component" value="Unassembled WGS sequence"/>
</dbReference>
<dbReference type="Pfam" id="PF13561">
    <property type="entry name" value="adh_short_C2"/>
    <property type="match status" value="1"/>
</dbReference>
<protein>
    <recommendedName>
        <fullName evidence="3">2,4-dienoyl-CoA reductase [(3E)-enoyl-CoA-producing]</fullName>
        <ecNumber evidence="3">1.3.1.124</ecNumber>
    </recommendedName>
</protein>
<proteinExistence type="predicted"/>
<dbReference type="EMBL" id="AMGX01000013">
    <property type="protein sequence ID" value="EXJ68557.1"/>
    <property type="molecule type" value="Genomic_DNA"/>
</dbReference>
<dbReference type="GO" id="GO:0008670">
    <property type="term" value="F:2,4-dienoyl-CoA reductase (NADPH) activity"/>
    <property type="evidence" value="ECO:0007669"/>
    <property type="project" value="InterPro"/>
</dbReference>
<comment type="catalytic activity">
    <reaction evidence="4">
        <text>a (2E,4E)-dienoyl-CoA + NADPH + H(+) = a 4,5-saturated-(3E)-enoyl-CoA + NADP(+)</text>
        <dbReference type="Rhea" id="RHEA:45912"/>
        <dbReference type="ChEBI" id="CHEBI:15378"/>
        <dbReference type="ChEBI" id="CHEBI:57783"/>
        <dbReference type="ChEBI" id="CHEBI:58349"/>
        <dbReference type="ChEBI" id="CHEBI:85101"/>
        <dbReference type="ChEBI" id="CHEBI:85493"/>
        <dbReference type="EC" id="1.3.1.124"/>
    </reaction>
</comment>
<dbReference type="EC" id="1.3.1.124" evidence="3"/>